<gene>
    <name evidence="1" type="ORF">COLSTE_01134</name>
</gene>
<dbReference type="EMBL" id="ABXJ01000066">
    <property type="protein sequence ID" value="EEA90652.1"/>
    <property type="molecule type" value="Genomic_DNA"/>
</dbReference>
<comment type="caution">
    <text evidence="1">The sequence shown here is derived from an EMBL/GenBank/DDBJ whole genome shotgun (WGS) entry which is preliminary data.</text>
</comment>
<reference evidence="1 2" key="1">
    <citation type="submission" date="2008-10" db="EMBL/GenBank/DDBJ databases">
        <title>Draft genome sequence of Collinsella stercoris (DSM 13279).</title>
        <authorList>
            <person name="Sudarsanam P."/>
            <person name="Ley R."/>
            <person name="Guruge J."/>
            <person name="Turnbaugh P.J."/>
            <person name="Mahowald M."/>
            <person name="Liep D."/>
            <person name="Gordon J."/>
        </authorList>
    </citation>
    <scope>NUCLEOTIDE SEQUENCE [LARGE SCALE GENOMIC DNA]</scope>
    <source>
        <strain evidence="1 2">DSM 13279</strain>
    </source>
</reference>
<evidence type="ECO:0000313" key="2">
    <source>
        <dbReference type="Proteomes" id="UP000003560"/>
    </source>
</evidence>
<evidence type="ECO:0000313" key="1">
    <source>
        <dbReference type="EMBL" id="EEA90652.1"/>
    </source>
</evidence>
<dbReference type="HOGENOM" id="CLU_1560330_0_0_11"/>
<accession>B6GAN4</accession>
<dbReference type="Proteomes" id="UP000003560">
    <property type="component" value="Unassembled WGS sequence"/>
</dbReference>
<protein>
    <submittedName>
        <fullName evidence="1">Uncharacterized protein</fullName>
    </submittedName>
</protein>
<dbReference type="AlphaFoldDB" id="B6GAN4"/>
<dbReference type="STRING" id="445975.COLSTE_01134"/>
<keyword evidence="2" id="KW-1185">Reference proteome</keyword>
<name>B6GAN4_9ACTN</name>
<sequence length="171" mass="19153">MIEVGLIPKMPVSEPETYDAVCDVPLEVAEALGVPELDVFQMGYLVYSVDDVENGGDGWLTNNLENPYDLERFDQLESLGLVRDGMHRIPDGDGRFYQVNYKASFVGLAVVRKVASWNRLERDKREWKKVHPFIGDPERVESAARLVRDLVMMAIGAVLSRAVDAAISMLP</sequence>
<proteinExistence type="predicted"/>
<organism evidence="1 2">
    <name type="scientific">Collinsella stercoris DSM 13279</name>
    <dbReference type="NCBI Taxonomy" id="445975"/>
    <lineage>
        <taxon>Bacteria</taxon>
        <taxon>Bacillati</taxon>
        <taxon>Actinomycetota</taxon>
        <taxon>Coriobacteriia</taxon>
        <taxon>Coriobacteriales</taxon>
        <taxon>Coriobacteriaceae</taxon>
        <taxon>Collinsella</taxon>
    </lineage>
</organism>
<reference evidence="1 2" key="2">
    <citation type="submission" date="2008-10" db="EMBL/GenBank/DDBJ databases">
        <authorList>
            <person name="Fulton L."/>
            <person name="Clifton S."/>
            <person name="Fulton B."/>
            <person name="Xu J."/>
            <person name="Minx P."/>
            <person name="Pepin K.H."/>
            <person name="Johnson M."/>
            <person name="Thiruvilangam P."/>
            <person name="Bhonagiri V."/>
            <person name="Nash W.E."/>
            <person name="Mardis E.R."/>
            <person name="Wilson R.K."/>
        </authorList>
    </citation>
    <scope>NUCLEOTIDE SEQUENCE [LARGE SCALE GENOMIC DNA]</scope>
    <source>
        <strain evidence="1 2">DSM 13279</strain>
    </source>
</reference>